<organism evidence="3 4">
    <name type="scientific">Halobacteroides halobius (strain ATCC 35273 / DSM 5150 / MD-1)</name>
    <dbReference type="NCBI Taxonomy" id="748449"/>
    <lineage>
        <taxon>Bacteria</taxon>
        <taxon>Bacillati</taxon>
        <taxon>Bacillota</taxon>
        <taxon>Clostridia</taxon>
        <taxon>Halanaerobiales</taxon>
        <taxon>Halobacteroidaceae</taxon>
        <taxon>Halobacteroides</taxon>
    </lineage>
</organism>
<dbReference type="CDD" id="cd00118">
    <property type="entry name" value="LysM"/>
    <property type="match status" value="1"/>
</dbReference>
<dbReference type="InterPro" id="IPR036779">
    <property type="entry name" value="LysM_dom_sf"/>
</dbReference>
<evidence type="ECO:0000313" key="3">
    <source>
        <dbReference type="EMBL" id="AGB41560.1"/>
    </source>
</evidence>
<evidence type="ECO:0000256" key="1">
    <source>
        <dbReference type="SAM" id="MobiDB-lite"/>
    </source>
</evidence>
<feature type="domain" description="LysM" evidence="2">
    <location>
        <begin position="203"/>
        <end position="248"/>
    </location>
</feature>
<dbReference type="RefSeq" id="WP_015327277.1">
    <property type="nucleotide sequence ID" value="NC_019978.1"/>
</dbReference>
<feature type="compositionally biased region" description="Polar residues" evidence="1">
    <location>
        <begin position="369"/>
        <end position="378"/>
    </location>
</feature>
<evidence type="ECO:0000313" key="4">
    <source>
        <dbReference type="Proteomes" id="UP000010880"/>
    </source>
</evidence>
<dbReference type="OrthoDB" id="2111730at2"/>
<dbReference type="InterPro" id="IPR018392">
    <property type="entry name" value="LysM"/>
</dbReference>
<dbReference type="STRING" id="748449.Halha_1622"/>
<dbReference type="KEGG" id="hhl:Halha_1622"/>
<dbReference type="Pfam" id="PF01476">
    <property type="entry name" value="LysM"/>
    <property type="match status" value="1"/>
</dbReference>
<sequence length="388" mass="45153">MNKSKLVIIIILLSCLFTFNSTMLANNLLPFQNYKLAVKSFEAKNLEKTKQYLDQIILNDLTYSNYLAKAIYLKTIILAAEIERNMELKKVFKIGRSNIALSAQQQRAKFENKLNNYQLAADRKVDTLVGLANYLVSNLPPVEMNLNYSYNVGNYDAARLSQIKSGTMPKQSSLKKSEEDLLAKKINHYLKMTLGVRGFNNVSTIRADKGDSLYSISKDYQLPFYLVLSVNNQLKNPSEIYPGQKIYLPQTSSTYINYPAYFYYLSELCYQVNPKRREAVMRLVVKAYHLTNKEEPIDKQAQRLADEVNLDQYKNKFQKQSRLIKKQNKKLELLKEKYNQLLYQLQKIKSNFKETKQEDKSNNDHEFDLNNSKTNKNYDVSDDPLTYE</sequence>
<dbReference type="AlphaFoldDB" id="L0KAI5"/>
<keyword evidence="4" id="KW-1185">Reference proteome</keyword>
<dbReference type="Gene3D" id="3.10.350.10">
    <property type="entry name" value="LysM domain"/>
    <property type="match status" value="1"/>
</dbReference>
<evidence type="ECO:0000259" key="2">
    <source>
        <dbReference type="PROSITE" id="PS51782"/>
    </source>
</evidence>
<dbReference type="PROSITE" id="PS51782">
    <property type="entry name" value="LYSM"/>
    <property type="match status" value="1"/>
</dbReference>
<feature type="region of interest" description="Disordered" evidence="1">
    <location>
        <begin position="353"/>
        <end position="388"/>
    </location>
</feature>
<proteinExistence type="predicted"/>
<dbReference type="Proteomes" id="UP000010880">
    <property type="component" value="Chromosome"/>
</dbReference>
<dbReference type="HOGENOM" id="CLU_711265_0_0_9"/>
<reference evidence="4" key="1">
    <citation type="submission" date="2012-02" db="EMBL/GenBank/DDBJ databases">
        <title>The complete genome of Halobacteroides halobius DSM 5150.</title>
        <authorList>
            <person name="Lucas S."/>
            <person name="Copeland A."/>
            <person name="Lapidus A."/>
            <person name="Glavina del Rio T."/>
            <person name="Dalin E."/>
            <person name="Tice H."/>
            <person name="Bruce D."/>
            <person name="Goodwin L."/>
            <person name="Pitluck S."/>
            <person name="Peters L."/>
            <person name="Mikhailova N."/>
            <person name="Gu W."/>
            <person name="Kyrpides N."/>
            <person name="Mavromatis K."/>
            <person name="Ivanova N."/>
            <person name="Brettin T."/>
            <person name="Detter J.C."/>
            <person name="Han C."/>
            <person name="Larimer F."/>
            <person name="Land M."/>
            <person name="Hauser L."/>
            <person name="Markowitz V."/>
            <person name="Cheng J.-F."/>
            <person name="Hugenholtz P."/>
            <person name="Woyke T."/>
            <person name="Wu D."/>
            <person name="Tindall B."/>
            <person name="Pomrenke H."/>
            <person name="Brambilla E."/>
            <person name="Klenk H.-P."/>
            <person name="Eisen J.A."/>
        </authorList>
    </citation>
    <scope>NUCLEOTIDE SEQUENCE [LARGE SCALE GENOMIC DNA]</scope>
    <source>
        <strain evidence="4">ATCC 35273 / DSM 5150 / MD-1</strain>
    </source>
</reference>
<gene>
    <name evidence="3" type="ordered locus">Halha_1622</name>
</gene>
<accession>L0KAI5</accession>
<dbReference type="EMBL" id="CP003359">
    <property type="protein sequence ID" value="AGB41560.1"/>
    <property type="molecule type" value="Genomic_DNA"/>
</dbReference>
<dbReference type="SMART" id="SM00257">
    <property type="entry name" value="LysM"/>
    <property type="match status" value="1"/>
</dbReference>
<dbReference type="eggNOG" id="COG1388">
    <property type="taxonomic scope" value="Bacteria"/>
</dbReference>
<name>L0KAI5_HALHC</name>
<protein>
    <submittedName>
        <fullName evidence="3">LysM domain-containing protein</fullName>
    </submittedName>
</protein>
<feature type="compositionally biased region" description="Basic and acidic residues" evidence="1">
    <location>
        <begin position="353"/>
        <end position="368"/>
    </location>
</feature>
<dbReference type="SUPFAM" id="SSF54106">
    <property type="entry name" value="LysM domain"/>
    <property type="match status" value="1"/>
</dbReference>